<dbReference type="Proteomes" id="UP000254000">
    <property type="component" value="Unassembled WGS sequence"/>
</dbReference>
<dbReference type="InterPro" id="IPR042229">
    <property type="entry name" value="Listeria/Bacterioides_rpt_sf"/>
</dbReference>
<evidence type="ECO:0000259" key="5">
    <source>
        <dbReference type="Pfam" id="PF14478"/>
    </source>
</evidence>
<dbReference type="GO" id="GO:0030313">
    <property type="term" value="C:cell envelope"/>
    <property type="evidence" value="ECO:0007669"/>
    <property type="project" value="UniProtKB-SubCell"/>
</dbReference>
<evidence type="ECO:0000256" key="2">
    <source>
        <dbReference type="SAM" id="MobiDB-lite"/>
    </source>
</evidence>
<dbReference type="Pfam" id="PF14478">
    <property type="entry name" value="DUF4430"/>
    <property type="match status" value="3"/>
</dbReference>
<evidence type="ECO:0000313" key="8">
    <source>
        <dbReference type="Proteomes" id="UP000254000"/>
    </source>
</evidence>
<dbReference type="SUPFAM" id="SSF50998">
    <property type="entry name" value="Quinoprotein alcohol dehydrogenase-like"/>
    <property type="match status" value="1"/>
</dbReference>
<evidence type="ECO:0000256" key="4">
    <source>
        <dbReference type="SAM" id="SignalP"/>
    </source>
</evidence>
<feature type="transmembrane region" description="Helical" evidence="3">
    <location>
        <begin position="1761"/>
        <end position="1782"/>
    </location>
</feature>
<dbReference type="InterPro" id="IPR027954">
    <property type="entry name" value="Transcobalamin-like_C"/>
</dbReference>
<dbReference type="InterPro" id="IPR015943">
    <property type="entry name" value="WD40/YVTN_repeat-like_dom_sf"/>
</dbReference>
<keyword evidence="3" id="KW-0472">Membrane</keyword>
<dbReference type="Gene3D" id="2.60.40.2700">
    <property type="match status" value="1"/>
</dbReference>
<feature type="compositionally biased region" description="Acidic residues" evidence="2">
    <location>
        <begin position="57"/>
        <end position="79"/>
    </location>
</feature>
<feature type="domain" description="Transcobalamin-like C-terminal" evidence="5">
    <location>
        <begin position="1025"/>
        <end position="1061"/>
    </location>
</feature>
<dbReference type="InterPro" id="IPR013378">
    <property type="entry name" value="InlB-like_B-rpt"/>
</dbReference>
<keyword evidence="8" id="KW-1185">Reference proteome</keyword>
<comment type="subcellular location">
    <subcellularLocation>
        <location evidence="1">Cell envelope</location>
    </subcellularLocation>
</comment>
<dbReference type="Pfam" id="PF20578">
    <property type="entry name" value="aBig_2"/>
    <property type="match status" value="1"/>
</dbReference>
<proteinExistence type="predicted"/>
<dbReference type="EMBL" id="PPTS01000002">
    <property type="protein sequence ID" value="RDB66464.1"/>
    <property type="molecule type" value="Genomic_DNA"/>
</dbReference>
<dbReference type="InterPro" id="IPR011047">
    <property type="entry name" value="Quinoprotein_ADH-like_sf"/>
</dbReference>
<feature type="compositionally biased region" description="Low complexity" evidence="2">
    <location>
        <begin position="1726"/>
        <end position="1736"/>
    </location>
</feature>
<evidence type="ECO:0000256" key="3">
    <source>
        <dbReference type="SAM" id="Phobius"/>
    </source>
</evidence>
<comment type="caution">
    <text evidence="7">The sequence shown here is derived from an EMBL/GenBank/DDBJ whole genome shotgun (WGS) entry which is preliminary data.</text>
</comment>
<feature type="domain" description="Transcobalamin-like C-terminal" evidence="5">
    <location>
        <begin position="1126"/>
        <end position="1178"/>
    </location>
</feature>
<feature type="signal peptide" evidence="4">
    <location>
        <begin position="1"/>
        <end position="16"/>
    </location>
</feature>
<dbReference type="Pfam" id="PF09479">
    <property type="entry name" value="Flg_new"/>
    <property type="match status" value="1"/>
</dbReference>
<gene>
    <name evidence="7" type="ORF">C1877_04615</name>
</gene>
<feature type="compositionally biased region" description="Low complexity" evidence="2">
    <location>
        <begin position="1"/>
        <end position="25"/>
    </location>
</feature>
<keyword evidence="3" id="KW-1133">Transmembrane helix</keyword>
<feature type="domain" description="Atrophied bacterial Ig" evidence="6">
    <location>
        <begin position="460"/>
        <end position="555"/>
    </location>
</feature>
<dbReference type="Gene3D" id="2.60.40.4270">
    <property type="entry name" value="Listeria-Bacteroides repeat domain"/>
    <property type="match status" value="1"/>
</dbReference>
<dbReference type="NCBIfam" id="TIGR02543">
    <property type="entry name" value="List_Bact_rpt"/>
    <property type="match status" value="1"/>
</dbReference>
<dbReference type="Gene3D" id="2.170.130.30">
    <property type="match status" value="3"/>
</dbReference>
<feature type="region of interest" description="Disordered" evidence="2">
    <location>
        <begin position="1677"/>
        <end position="1736"/>
    </location>
</feature>
<evidence type="ECO:0000256" key="1">
    <source>
        <dbReference type="ARBA" id="ARBA00004196"/>
    </source>
</evidence>
<dbReference type="Gene3D" id="2.130.10.10">
    <property type="entry name" value="YVTN repeat-like/Quinoprotein amine dehydrogenase"/>
    <property type="match status" value="1"/>
</dbReference>
<keyword evidence="3" id="KW-0812">Transmembrane</keyword>
<feature type="chain" id="PRO_5039278529" description="DUF4430 domain-containing protein" evidence="4">
    <location>
        <begin position="17"/>
        <end position="1798"/>
    </location>
</feature>
<protein>
    <recommendedName>
        <fullName evidence="9">DUF4430 domain-containing protein</fullName>
    </recommendedName>
</protein>
<evidence type="ECO:0000259" key="6">
    <source>
        <dbReference type="Pfam" id="PF20578"/>
    </source>
</evidence>
<feature type="domain" description="Transcobalamin-like C-terminal" evidence="5">
    <location>
        <begin position="909"/>
        <end position="941"/>
    </location>
</feature>
<reference evidence="7 8" key="1">
    <citation type="journal article" date="2018" name="Elife">
        <title>Discovery and characterization of a prevalent human gut bacterial enzyme sufficient for the inactivation of a family of plant toxins.</title>
        <authorList>
            <person name="Koppel N."/>
            <person name="Bisanz J.E."/>
            <person name="Pandelia M.E."/>
            <person name="Turnbaugh P.J."/>
            <person name="Balskus E.P."/>
        </authorList>
    </citation>
    <scope>NUCLEOTIDE SEQUENCE [LARGE SCALE GENOMIC DNA]</scope>
    <source>
        <strain evidence="7 8">3C</strain>
    </source>
</reference>
<organism evidence="7 8">
    <name type="scientific">Gordonibacter pamelaeae</name>
    <dbReference type="NCBI Taxonomy" id="471189"/>
    <lineage>
        <taxon>Bacteria</taxon>
        <taxon>Bacillati</taxon>
        <taxon>Actinomycetota</taxon>
        <taxon>Coriobacteriia</taxon>
        <taxon>Eggerthellales</taxon>
        <taxon>Eggerthellaceae</taxon>
        <taxon>Gordonibacter</taxon>
    </lineage>
</organism>
<accession>A0A369M4W3</accession>
<dbReference type="InterPro" id="IPR046780">
    <property type="entry name" value="aBig_2"/>
</dbReference>
<evidence type="ECO:0000313" key="7">
    <source>
        <dbReference type="EMBL" id="RDB66464.1"/>
    </source>
</evidence>
<dbReference type="Gene3D" id="2.40.128.630">
    <property type="match status" value="1"/>
</dbReference>
<feature type="compositionally biased region" description="Low complexity" evidence="2">
    <location>
        <begin position="1703"/>
        <end position="1718"/>
    </location>
</feature>
<feature type="region of interest" description="Disordered" evidence="2">
    <location>
        <begin position="1"/>
        <end position="79"/>
    </location>
</feature>
<name>A0A369M4W3_9ACTN</name>
<keyword evidence="4" id="KW-0732">Signal</keyword>
<evidence type="ECO:0008006" key="9">
    <source>
        <dbReference type="Google" id="ProtNLM"/>
    </source>
</evidence>
<sequence length="1798" mass="186319">MAAVLALSLAPSAAWAQPEAPAAAPTEKALTDAQTADELATSQTAQPVEEAPQLDELAPDPESADEGPEALEEPTDGEDVAAVPVDGASALAAETALRTAPASVDGVRIKASASSDLPSKIGIGQPLYAWAFVEEDDGWWDTEEVEIDDYDGAKFQWYRGATKVSYAHGASSYRDYAPVDGAVSQTYQAGEDDQGSYLAVKVMLPGGGEFWSKASTPQVTDGKVELASVEVEGKAKTGQTLVATAYGEPQYSWQDPEPVTAGVTYQWLRGAALDGEFVPLEGAAGSTYQIAPEDAGCYLKVAAVSSNTVEAVTGPVVAAGSPENEARLAAAVEALERDGFSGWCPNPVYGVDANLNDMMAAELEKLGFSDVTSTVSSAVFESPDPKQAGGVDTSSGPSNGDIAYFYVSPEEKGSLDYSVIRKLNLTFSLACGDASDTYVPGKPTMLAWDEGRVEGMLKGKASSLAIGFATGEGLDAVTQDLTLPNKLEGKPWSEVTWASSNPEAVKITGYAWEDRTGSITRSAADRTVTLTATVGIVTSGGPETTVEKTFEVTVKGDPDKVAAEKAALEQKVGENFTYESIKLAETGEPVGASALTGDVSLPKPAAIGVDGKYYEVKYTASTDAVVPNGWAGKVYRPLPGEDAAEVDITLTVTDKANAEISASKTLSLTVAPLEQADLDREAALMEQAVAGYAAALANGQDAGAVAGDLHAFQKAYLDADGNLAWAYDHEAADAAGNGIVPVDLEGYDPMGSAGWRLFKSSNPSVVSHENLLVTQPAYNAKVTVESRLASEKYARYAERYPDDAAFQKLAGRDVAATFTVKGTSGQEDPFVTATCSVIGADLDGAAQTWAAAEPYTLDAGATVADLAEALFAETGMTADFGIGAWGWSLNSITSPFDAGLTLEWGTFPDKGWMFYVNGQDLGEGADKCVLQPGDRVIWRYGAWDDPAPTDKLSVTCEVIGADADGAAQTWASAATFALDEGATAADLSEALFEQAGLAHTIDRTRGWYLSDITSPYDPDRTLGWDETSGAYWQLFVNGVWSKDGAAACTLKAGDVVTWCYGADKTLPGQVAASCEIVGLDANGNAQRWASPGTYTMVEGATAADLTEQVFAATGLKATIDRSYGWYLSDITSPFDDLTLAWNQATGNYWRLFVNGAPSNDFANECELQPGDAVVWYYTNDGSTSLPDLDDVVTDPDAPRPSYDADWPGFGGDGAVEAPTPTQSAEQAWSYDFREGADGDVGVSEPLIVNGDVYLVVNGELRVIDASTGTVKKNRDGRELRANVGGRSAYCNRPVYTEGVVIVPSDDGSLAAFTADELVCVWKTKPLEADGAQGYQSLSSLTVSGSYVFAAFTTVGAGSVGTGGVRLCVDVRDGSVRWLERDEPAEQGGAAGYYWAGAAVSGADLVVGNDAGLVQLVDGGTGRVKVTVDVGAPIRAGVVALPGSSRTGAADRFVVVSSDGVLHLVAREGDQLAETGSARFAAKSTSTPAVSGGKAFVCGADDQWYGTLSVIDLASLAVERTVRGGKGEAQSSPLVSVQGDGTYAYFTCNGLPGGVYGYRLGDEAAYALFTPAADGQDFCFASVVADGAGNLYYTNDAGRLFALKGLEGVQVTFDVQGGSFVPSAFVALGKPVLQPADPVRSGYTFAGWFSDKACTTAWDFATPVDSALTLYAKWEGASGQQGGSAEGEAPSGTAPGSRTPLGGAPAAAHAPLVQEAAAKAQDEKAAAAKQASTRAGGASAATAVSADSGAASAETTGGANPWAVGGIAVGVAGLAGAVAYALLGRRRPDAPAPRGKGRS</sequence>